<accession>A0ABW5Z9A9</accession>
<comment type="caution">
    <text evidence="1">The sequence shown here is derived from an EMBL/GenBank/DDBJ whole genome shotgun (WGS) entry which is preliminary data.</text>
</comment>
<dbReference type="RefSeq" id="WP_379807903.1">
    <property type="nucleotide sequence ID" value="NZ_JBHUOL010000018.1"/>
</dbReference>
<name>A0ABW5Z9A9_9FLAO</name>
<dbReference type="Proteomes" id="UP001597549">
    <property type="component" value="Unassembled WGS sequence"/>
</dbReference>
<organism evidence="1 2">
    <name type="scientific">Flavobacterium ardleyense</name>
    <dbReference type="NCBI Taxonomy" id="2038737"/>
    <lineage>
        <taxon>Bacteria</taxon>
        <taxon>Pseudomonadati</taxon>
        <taxon>Bacteroidota</taxon>
        <taxon>Flavobacteriia</taxon>
        <taxon>Flavobacteriales</taxon>
        <taxon>Flavobacteriaceae</taxon>
        <taxon>Flavobacterium</taxon>
    </lineage>
</organism>
<dbReference type="EMBL" id="JBHUOL010000018">
    <property type="protein sequence ID" value="MFD2909414.1"/>
    <property type="molecule type" value="Genomic_DNA"/>
</dbReference>
<proteinExistence type="predicted"/>
<keyword evidence="2" id="KW-1185">Reference proteome</keyword>
<reference evidence="2" key="1">
    <citation type="journal article" date="2019" name="Int. J. Syst. Evol. Microbiol.">
        <title>The Global Catalogue of Microorganisms (GCM) 10K type strain sequencing project: providing services to taxonomists for standard genome sequencing and annotation.</title>
        <authorList>
            <consortium name="The Broad Institute Genomics Platform"/>
            <consortium name="The Broad Institute Genome Sequencing Center for Infectious Disease"/>
            <person name="Wu L."/>
            <person name="Ma J."/>
        </authorList>
    </citation>
    <scope>NUCLEOTIDE SEQUENCE [LARGE SCALE GENOMIC DNA]</scope>
    <source>
        <strain evidence="2">KCTC 52644</strain>
    </source>
</reference>
<sequence>MKNREVAQFISEKTETILQEHCWSLEESNDWNTHSLIFYKKERHVWNCIEILLEEDLEECSAAFGFSATTYYPRFEEILNPILVQNNLVASDYNNDIPCTSFDHQEHFKNTLPKSGFRIASQIHLEQLNDLLHKFINEDALPSFENWNTIASLYNFIQNKSAEDLHVILGPFAPMKKAVIYRLCNDPRGLIVINEFHEQQKRLCAQDPQNKNNSRLYNASKELKINLEKTTPILN</sequence>
<evidence type="ECO:0000313" key="1">
    <source>
        <dbReference type="EMBL" id="MFD2909414.1"/>
    </source>
</evidence>
<protein>
    <submittedName>
        <fullName evidence="1">Uncharacterized protein</fullName>
    </submittedName>
</protein>
<gene>
    <name evidence="1" type="ORF">ACFSX9_11810</name>
</gene>
<evidence type="ECO:0000313" key="2">
    <source>
        <dbReference type="Proteomes" id="UP001597549"/>
    </source>
</evidence>